<comment type="subcellular location">
    <subcellularLocation>
        <location evidence="1">Cell membrane</location>
    </subcellularLocation>
</comment>
<feature type="domain" description="4Fe-4S ferredoxin-type" evidence="8">
    <location>
        <begin position="23"/>
        <end position="52"/>
    </location>
</feature>
<feature type="non-terminal residue" evidence="9">
    <location>
        <position position="1"/>
    </location>
</feature>
<dbReference type="PROSITE" id="PS51379">
    <property type="entry name" value="4FE4S_FER_2"/>
    <property type="match status" value="2"/>
</dbReference>
<dbReference type="InterPro" id="IPR017900">
    <property type="entry name" value="4Fe4S_Fe_S_CS"/>
</dbReference>
<dbReference type="PROSITE" id="PS00198">
    <property type="entry name" value="4FE4S_FER_1"/>
    <property type="match status" value="2"/>
</dbReference>
<dbReference type="SUPFAM" id="SSF54862">
    <property type="entry name" value="4Fe-4S ferredoxins"/>
    <property type="match status" value="1"/>
</dbReference>
<evidence type="ECO:0000256" key="6">
    <source>
        <dbReference type="ARBA" id="ARBA00023136"/>
    </source>
</evidence>
<organism evidence="9">
    <name type="scientific">Dissulfuribacter thermophilus</name>
    <dbReference type="NCBI Taxonomy" id="1156395"/>
    <lineage>
        <taxon>Bacteria</taxon>
        <taxon>Pseudomonadati</taxon>
        <taxon>Thermodesulfobacteriota</taxon>
        <taxon>Dissulfuribacteria</taxon>
        <taxon>Dissulfuribacterales</taxon>
        <taxon>Dissulfuribacteraceae</taxon>
        <taxon>Dissulfuribacter</taxon>
    </lineage>
</organism>
<keyword evidence="5" id="KW-0411">Iron-sulfur</keyword>
<dbReference type="PANTHER" id="PTHR30224:SF4">
    <property type="entry name" value="ELECTRON TRANSPORT PROTEIN YCCM-RELATED"/>
    <property type="match status" value="1"/>
</dbReference>
<dbReference type="InterPro" id="IPR052378">
    <property type="entry name" value="NosR_regulator"/>
</dbReference>
<sequence length="134" mass="15251">NFWCRYLCPYGALLGLLAMIGPLRIVRDEEKCISCKRCRRVCPAGIPVDKRQSVWDPDCIGCEECVSVCPKEGCLLPRLGPYRLNPLWVPLLAVALFEVAWLVAMATGHWETMVPIDIFKRFYAVMESFAHPSY</sequence>
<dbReference type="PANTHER" id="PTHR30224">
    <property type="entry name" value="ELECTRON TRANSPORT PROTEIN"/>
    <property type="match status" value="1"/>
</dbReference>
<feature type="transmembrane region" description="Helical" evidence="7">
    <location>
        <begin position="87"/>
        <end position="110"/>
    </location>
</feature>
<dbReference type="Proteomes" id="UP000885797">
    <property type="component" value="Unassembled WGS sequence"/>
</dbReference>
<reference evidence="9" key="1">
    <citation type="journal article" date="2020" name="mSystems">
        <title>Genome- and Community-Level Interaction Insights into Carbon Utilization and Element Cycling Functions of Hydrothermarchaeota in Hydrothermal Sediment.</title>
        <authorList>
            <person name="Zhou Z."/>
            <person name="Liu Y."/>
            <person name="Xu W."/>
            <person name="Pan J."/>
            <person name="Luo Z.H."/>
            <person name="Li M."/>
        </authorList>
    </citation>
    <scope>NUCLEOTIDE SEQUENCE [LARGE SCALE GENOMIC DNA]</scope>
    <source>
        <strain evidence="9">HyVt-503</strain>
    </source>
</reference>
<name>A0A7V2WTD3_9BACT</name>
<evidence type="ECO:0000256" key="3">
    <source>
        <dbReference type="ARBA" id="ARBA00022723"/>
    </source>
</evidence>
<evidence type="ECO:0000259" key="8">
    <source>
        <dbReference type="PROSITE" id="PS51379"/>
    </source>
</evidence>
<feature type="domain" description="4Fe-4S ferredoxin-type" evidence="8">
    <location>
        <begin position="54"/>
        <end position="80"/>
    </location>
</feature>
<evidence type="ECO:0000256" key="1">
    <source>
        <dbReference type="ARBA" id="ARBA00004236"/>
    </source>
</evidence>
<evidence type="ECO:0000256" key="5">
    <source>
        <dbReference type="ARBA" id="ARBA00023014"/>
    </source>
</evidence>
<keyword evidence="6 7" id="KW-0472">Membrane</keyword>
<proteinExistence type="predicted"/>
<keyword evidence="7" id="KW-1133">Transmembrane helix</keyword>
<accession>A0A7V2WTD3</accession>
<keyword evidence="2" id="KW-1003">Cell membrane</keyword>
<dbReference type="AlphaFoldDB" id="A0A7V2WTD3"/>
<evidence type="ECO:0000256" key="2">
    <source>
        <dbReference type="ARBA" id="ARBA00022475"/>
    </source>
</evidence>
<keyword evidence="7" id="KW-0812">Transmembrane</keyword>
<keyword evidence="4" id="KW-0408">Iron</keyword>
<feature type="transmembrane region" description="Helical" evidence="7">
    <location>
        <begin position="6"/>
        <end position="26"/>
    </location>
</feature>
<dbReference type="GO" id="GO:0046872">
    <property type="term" value="F:metal ion binding"/>
    <property type="evidence" value="ECO:0007669"/>
    <property type="project" value="UniProtKB-KW"/>
</dbReference>
<dbReference type="Gene3D" id="3.30.70.20">
    <property type="match status" value="1"/>
</dbReference>
<evidence type="ECO:0000256" key="4">
    <source>
        <dbReference type="ARBA" id="ARBA00023004"/>
    </source>
</evidence>
<dbReference type="GO" id="GO:0051536">
    <property type="term" value="F:iron-sulfur cluster binding"/>
    <property type="evidence" value="ECO:0007669"/>
    <property type="project" value="UniProtKB-KW"/>
</dbReference>
<dbReference type="InterPro" id="IPR017896">
    <property type="entry name" value="4Fe4S_Fe-S-bd"/>
</dbReference>
<dbReference type="EMBL" id="DRND01000314">
    <property type="protein sequence ID" value="HFC47023.1"/>
    <property type="molecule type" value="Genomic_DNA"/>
</dbReference>
<gene>
    <name evidence="9" type="ORF">ENJ63_03990</name>
</gene>
<comment type="caution">
    <text evidence="9">The sequence shown here is derived from an EMBL/GenBank/DDBJ whole genome shotgun (WGS) entry which is preliminary data.</text>
</comment>
<evidence type="ECO:0000256" key="7">
    <source>
        <dbReference type="SAM" id="Phobius"/>
    </source>
</evidence>
<protein>
    <submittedName>
        <fullName evidence="9">4Fe-4S dicluster domain-containing protein</fullName>
    </submittedName>
</protein>
<keyword evidence="3" id="KW-0479">Metal-binding</keyword>
<dbReference type="Pfam" id="PF13237">
    <property type="entry name" value="Fer4_10"/>
    <property type="match status" value="1"/>
</dbReference>
<evidence type="ECO:0000313" key="9">
    <source>
        <dbReference type="EMBL" id="HFC47023.1"/>
    </source>
</evidence>
<dbReference type="GO" id="GO:0005886">
    <property type="term" value="C:plasma membrane"/>
    <property type="evidence" value="ECO:0007669"/>
    <property type="project" value="UniProtKB-SubCell"/>
</dbReference>